<protein>
    <submittedName>
        <fullName evidence="2">Uncharacterized protein</fullName>
    </submittedName>
</protein>
<evidence type="ECO:0000256" key="1">
    <source>
        <dbReference type="SAM" id="SignalP"/>
    </source>
</evidence>
<dbReference type="RefSeq" id="XP_002175770.2">
    <property type="nucleotide sequence ID" value="XM_002175734.2"/>
</dbReference>
<dbReference type="OMA" id="GWNEYIS"/>
<evidence type="ECO:0000313" key="3">
    <source>
        <dbReference type="Proteomes" id="UP000001744"/>
    </source>
</evidence>
<dbReference type="STRING" id="402676.B6K7H3"/>
<proteinExistence type="predicted"/>
<name>B6K7H3_SCHJY</name>
<dbReference type="SUPFAM" id="SSF55486">
    <property type="entry name" value="Metalloproteases ('zincins'), catalytic domain"/>
    <property type="match status" value="1"/>
</dbReference>
<feature type="signal peptide" evidence="1">
    <location>
        <begin position="1"/>
        <end position="17"/>
    </location>
</feature>
<dbReference type="GeneID" id="7051475"/>
<dbReference type="eggNOG" id="ENOG502SRIY">
    <property type="taxonomic scope" value="Eukaryota"/>
</dbReference>
<accession>B6K7H3</accession>
<sequence>MRLLVFLLLPLLSPVWGSIVCRDSVFDRSSLTHSFTEAACSGASVEKRSSFSSSSSPSSSSIRSPLLTQLQMPAPKRSLASPVFHMLNWSVNYETGAKDAVGSEFVESIDAVLQYANTLVSRVFFLNQTISIRVTVLNSSTIPSTKRDSTSYSTSLSTPVASAQPARLLPLLDDDGLVRYYPQSVVKQFSLNTNGADVSFAEYDVEMYIYPHSNLYYDTGDNSTTIQSNQVDLLHVVLHELMHGLGFLSSWSEYMGSSSSAITPTLVVQSTTSGGSTTYRVGGVLEYEFDRNVHFESELSQGSSNLTRSMEEYVQSDSAPTESNANDVYTALASSELTQLGNTMLQYATTPYSLGMHSAGATASQLAANSSHVFLLETSFSTFACGSSLSHMAADVYDGTPDFLMRYVVTAGISMQDMLERAYKTTSEHGARDRYGPFGPALRETMRGMGYRIFEYTDLNEATASSSAAVSIPTVTPIALVNSLSTSNTYHSVTPTPTLTLFTTVTTVIVEKQNRATLFSVDSANKTTSRVVYFASSASPSAFLPSRRTLLTMSLSTTSILLICILRH</sequence>
<dbReference type="JaponicusDB" id="SJAG_04685"/>
<evidence type="ECO:0000313" key="2">
    <source>
        <dbReference type="EMBL" id="EEB09477.2"/>
    </source>
</evidence>
<dbReference type="Proteomes" id="UP000001744">
    <property type="component" value="Unassembled WGS sequence"/>
</dbReference>
<keyword evidence="3" id="KW-1185">Reference proteome</keyword>
<keyword evidence="1" id="KW-0732">Signal</keyword>
<gene>
    <name evidence="2" type="ORF">SJAG_04685</name>
</gene>
<organism evidence="2 3">
    <name type="scientific">Schizosaccharomyces japonicus (strain yFS275 / FY16936)</name>
    <name type="common">Fission yeast</name>
    <dbReference type="NCBI Taxonomy" id="402676"/>
    <lineage>
        <taxon>Eukaryota</taxon>
        <taxon>Fungi</taxon>
        <taxon>Dikarya</taxon>
        <taxon>Ascomycota</taxon>
        <taxon>Taphrinomycotina</taxon>
        <taxon>Schizosaccharomycetes</taxon>
        <taxon>Schizosaccharomycetales</taxon>
        <taxon>Schizosaccharomycetaceae</taxon>
        <taxon>Schizosaccharomyces</taxon>
    </lineage>
</organism>
<reference evidence="2 3" key="1">
    <citation type="journal article" date="2011" name="Science">
        <title>Comparative functional genomics of the fission yeasts.</title>
        <authorList>
            <person name="Rhind N."/>
            <person name="Chen Z."/>
            <person name="Yassour M."/>
            <person name="Thompson D.A."/>
            <person name="Haas B.J."/>
            <person name="Habib N."/>
            <person name="Wapinski I."/>
            <person name="Roy S."/>
            <person name="Lin M.F."/>
            <person name="Heiman D.I."/>
            <person name="Young S.K."/>
            <person name="Furuya K."/>
            <person name="Guo Y."/>
            <person name="Pidoux A."/>
            <person name="Chen H.M."/>
            <person name="Robbertse B."/>
            <person name="Goldberg J.M."/>
            <person name="Aoki K."/>
            <person name="Bayne E.H."/>
            <person name="Berlin A.M."/>
            <person name="Desjardins C.A."/>
            <person name="Dobbs E."/>
            <person name="Dukaj L."/>
            <person name="Fan L."/>
            <person name="FitzGerald M.G."/>
            <person name="French C."/>
            <person name="Gujja S."/>
            <person name="Hansen K."/>
            <person name="Keifenheim D."/>
            <person name="Levin J.Z."/>
            <person name="Mosher R.A."/>
            <person name="Mueller C.A."/>
            <person name="Pfiffner J."/>
            <person name="Priest M."/>
            <person name="Russ C."/>
            <person name="Smialowska A."/>
            <person name="Swoboda P."/>
            <person name="Sykes S.M."/>
            <person name="Vaughn M."/>
            <person name="Vengrova S."/>
            <person name="Yoder R."/>
            <person name="Zeng Q."/>
            <person name="Allshire R."/>
            <person name="Baulcombe D."/>
            <person name="Birren B.W."/>
            <person name="Brown W."/>
            <person name="Ekwall K."/>
            <person name="Kellis M."/>
            <person name="Leatherwood J."/>
            <person name="Levin H."/>
            <person name="Margalit H."/>
            <person name="Martienssen R."/>
            <person name="Nieduszynski C.A."/>
            <person name="Spatafora J.W."/>
            <person name="Friedman N."/>
            <person name="Dalgaard J.Z."/>
            <person name="Baumann P."/>
            <person name="Niki H."/>
            <person name="Regev A."/>
            <person name="Nusbaum C."/>
        </authorList>
    </citation>
    <scope>NUCLEOTIDE SEQUENCE [LARGE SCALE GENOMIC DNA]</scope>
    <source>
        <strain evidence="3">yFS275 / FY16936</strain>
    </source>
</reference>
<dbReference type="HOGENOM" id="CLU_479096_0_0_1"/>
<dbReference type="OrthoDB" id="73465at2759"/>
<dbReference type="VEuPathDB" id="FungiDB:SJAG_04685"/>
<dbReference type="EMBL" id="KE651168">
    <property type="protein sequence ID" value="EEB09477.2"/>
    <property type="molecule type" value="Genomic_DNA"/>
</dbReference>
<dbReference type="AlphaFoldDB" id="B6K7H3"/>
<feature type="chain" id="PRO_5002847566" evidence="1">
    <location>
        <begin position="18"/>
        <end position="568"/>
    </location>
</feature>